<dbReference type="GO" id="GO:0016020">
    <property type="term" value="C:membrane"/>
    <property type="evidence" value="ECO:0007669"/>
    <property type="project" value="UniProtKB-SubCell"/>
</dbReference>
<feature type="region of interest" description="Disordered" evidence="6">
    <location>
        <begin position="476"/>
        <end position="594"/>
    </location>
</feature>
<evidence type="ECO:0000256" key="3">
    <source>
        <dbReference type="ARBA" id="ARBA00022448"/>
    </source>
</evidence>
<dbReference type="PANTHER" id="PTHR45898">
    <property type="entry name" value="TOM1-LIKE PROTEIN"/>
    <property type="match status" value="1"/>
</dbReference>
<feature type="compositionally biased region" description="Acidic residues" evidence="6">
    <location>
        <begin position="329"/>
        <end position="338"/>
    </location>
</feature>
<organism evidence="9 10">
    <name type="scientific">Rhododendron griersonianum</name>
    <dbReference type="NCBI Taxonomy" id="479676"/>
    <lineage>
        <taxon>Eukaryota</taxon>
        <taxon>Viridiplantae</taxon>
        <taxon>Streptophyta</taxon>
        <taxon>Embryophyta</taxon>
        <taxon>Tracheophyta</taxon>
        <taxon>Spermatophyta</taxon>
        <taxon>Magnoliopsida</taxon>
        <taxon>eudicotyledons</taxon>
        <taxon>Gunneridae</taxon>
        <taxon>Pentapetalae</taxon>
        <taxon>asterids</taxon>
        <taxon>Ericales</taxon>
        <taxon>Ericaceae</taxon>
        <taxon>Ericoideae</taxon>
        <taxon>Rhodoreae</taxon>
        <taxon>Rhododendron</taxon>
    </lineage>
</organism>
<dbReference type="GO" id="GO:0005737">
    <property type="term" value="C:cytoplasm"/>
    <property type="evidence" value="ECO:0007669"/>
    <property type="project" value="UniProtKB-ARBA"/>
</dbReference>
<dbReference type="PROSITE" id="PS50179">
    <property type="entry name" value="VHS"/>
    <property type="match status" value="1"/>
</dbReference>
<feature type="compositionally biased region" description="Low complexity" evidence="6">
    <location>
        <begin position="528"/>
        <end position="537"/>
    </location>
</feature>
<keyword evidence="3" id="KW-0813">Transport</keyword>
<feature type="compositionally biased region" description="Polar residues" evidence="6">
    <location>
        <begin position="432"/>
        <end position="448"/>
    </location>
</feature>
<evidence type="ECO:0000256" key="1">
    <source>
        <dbReference type="ARBA" id="ARBA00004170"/>
    </source>
</evidence>
<dbReference type="SUPFAM" id="SSF48464">
    <property type="entry name" value="ENTH/VHS domain"/>
    <property type="match status" value="1"/>
</dbReference>
<dbReference type="InterPro" id="IPR008942">
    <property type="entry name" value="ENTH_VHS"/>
</dbReference>
<keyword evidence="4" id="KW-0653">Protein transport</keyword>
<dbReference type="GO" id="GO:0043130">
    <property type="term" value="F:ubiquitin binding"/>
    <property type="evidence" value="ECO:0007669"/>
    <property type="project" value="InterPro"/>
</dbReference>
<evidence type="ECO:0000313" key="10">
    <source>
        <dbReference type="Proteomes" id="UP000823749"/>
    </source>
</evidence>
<dbReference type="CDD" id="cd14231">
    <property type="entry name" value="GAT_GGA-like_plant"/>
    <property type="match status" value="1"/>
</dbReference>
<dbReference type="SMART" id="SM00288">
    <property type="entry name" value="VHS"/>
    <property type="match status" value="1"/>
</dbReference>
<gene>
    <name evidence="9" type="ORF">RHGRI_015616</name>
</gene>
<dbReference type="Gene3D" id="1.25.40.90">
    <property type="match status" value="1"/>
</dbReference>
<dbReference type="Pfam" id="PF03127">
    <property type="entry name" value="GAT"/>
    <property type="match status" value="1"/>
</dbReference>
<dbReference type="EMBL" id="JACTNZ010000005">
    <property type="protein sequence ID" value="KAG5550718.1"/>
    <property type="molecule type" value="Genomic_DNA"/>
</dbReference>
<proteinExistence type="inferred from homology"/>
<dbReference type="AlphaFoldDB" id="A0AAV6KDY1"/>
<feature type="compositionally biased region" description="Polar residues" evidence="6">
    <location>
        <begin position="552"/>
        <end position="588"/>
    </location>
</feature>
<dbReference type="InterPro" id="IPR002014">
    <property type="entry name" value="VHS_dom"/>
</dbReference>
<reference evidence="9" key="1">
    <citation type="submission" date="2020-08" db="EMBL/GenBank/DDBJ databases">
        <title>Plant Genome Project.</title>
        <authorList>
            <person name="Zhang R.-G."/>
        </authorList>
    </citation>
    <scope>NUCLEOTIDE SEQUENCE</scope>
    <source>
        <strain evidence="9">WSP0</strain>
        <tissue evidence="9">Leaf</tissue>
    </source>
</reference>
<name>A0AAV6KDY1_9ERIC</name>
<evidence type="ECO:0000256" key="6">
    <source>
        <dbReference type="SAM" id="MobiDB-lite"/>
    </source>
</evidence>
<feature type="compositionally biased region" description="Polar residues" evidence="6">
    <location>
        <begin position="354"/>
        <end position="375"/>
    </location>
</feature>
<keyword evidence="10" id="KW-1185">Reference proteome</keyword>
<evidence type="ECO:0000259" key="8">
    <source>
        <dbReference type="PROSITE" id="PS50909"/>
    </source>
</evidence>
<dbReference type="FunFam" id="1.25.40.90:FF:000028">
    <property type="entry name" value="TOM1-like protein 2"/>
    <property type="match status" value="1"/>
</dbReference>
<feature type="domain" description="GAT" evidence="8">
    <location>
        <begin position="191"/>
        <end position="279"/>
    </location>
</feature>
<dbReference type="SUPFAM" id="SSF89009">
    <property type="entry name" value="GAT-like domain"/>
    <property type="match status" value="1"/>
</dbReference>
<dbReference type="CDD" id="cd03561">
    <property type="entry name" value="VHS"/>
    <property type="match status" value="1"/>
</dbReference>
<sequence length="688" mass="74839">MMMASSSSSSSATVRVDKATSDLLIGPDWTMNMDICDSINSNHWEAKEVVKAVKKRLQHKNPKVHLLALTLLETMVKNCGDNVHFQIAERNILQDMTKIVKKKTDMHVRDKILVLLDSWQEAFGGPGGKYPQYYWAYEELRRAGVLFPQRSPDAAPIFTPPVVQSTLRHPQAGYGMPINSSTRLDEAMAAETENLSLSSINSMRDVLDLLADMLQAVNPSDRTSVKDEIIVDLVNQCRSNQKKLMQMLTTTGDEELLGQGLELNDSLQTVLAKHDAIASGSTLPTQAMDFNPRSAAESSLKPADVNEPSQEPVASPSLQIVPVGKSQIDEDEDEEDDFAQLARRHSRTRSTASQDTSTGTGESITSVNSTVTPVPSNALALPDPPAPVRTTKEQDMIDLLSLTLSTTTPSPQTPNTPASSSQNVHQAPPLSPTTQGYPYPSQAYTGNQGQVPYNSNYVVPWAQPQAQVHPQPYLRPQHQPQAQAQAQVQPQPYLHPQSQAQAQSPQPQPHLQPQALAQPQPPHPHPQPQYLQYSSGGYPPPPWAPTPGYYSNQPHLATSPYMNSSPRANTPTSYASVQGARPSQNVNSFPAKESNGLALNGEMRLSSSPKTTATLAGQKPFVPSYRLFEDLNVLGNGDGRFKMTSTTSGGLSGASSQSQSMVDSRIVDIIVKLLAAIAIRTSVNVQTD</sequence>
<dbReference type="InterPro" id="IPR004152">
    <property type="entry name" value="GAT_dom"/>
</dbReference>
<feature type="region of interest" description="Disordered" evidence="6">
    <location>
        <begin position="283"/>
        <end position="389"/>
    </location>
</feature>
<comment type="caution">
    <text evidence="9">The sequence shown here is derived from an EMBL/GenBank/DDBJ whole genome shotgun (WGS) entry which is preliminary data.</text>
</comment>
<comment type="subcellular location">
    <subcellularLocation>
        <location evidence="1">Membrane</location>
        <topology evidence="1">Peripheral membrane protein</topology>
    </subcellularLocation>
</comment>
<dbReference type="PROSITE" id="PS50909">
    <property type="entry name" value="GAT"/>
    <property type="match status" value="1"/>
</dbReference>
<accession>A0AAV6KDY1</accession>
<evidence type="ECO:0000313" key="9">
    <source>
        <dbReference type="EMBL" id="KAG5550718.1"/>
    </source>
</evidence>
<feature type="region of interest" description="Disordered" evidence="6">
    <location>
        <begin position="405"/>
        <end position="448"/>
    </location>
</feature>
<dbReference type="InterPro" id="IPR044836">
    <property type="entry name" value="TOL_plant"/>
</dbReference>
<comment type="similarity">
    <text evidence="2">Belongs to the TOM1 family.</text>
</comment>
<dbReference type="InterPro" id="IPR038425">
    <property type="entry name" value="GAT_sf"/>
</dbReference>
<dbReference type="PANTHER" id="PTHR45898:SF2">
    <property type="entry name" value="TOM1-LIKE PROTEIN 6"/>
    <property type="match status" value="1"/>
</dbReference>
<evidence type="ECO:0000256" key="4">
    <source>
        <dbReference type="ARBA" id="ARBA00022927"/>
    </source>
</evidence>
<evidence type="ECO:0000259" key="7">
    <source>
        <dbReference type="PROSITE" id="PS50179"/>
    </source>
</evidence>
<dbReference type="GO" id="GO:0035091">
    <property type="term" value="F:phosphatidylinositol binding"/>
    <property type="evidence" value="ECO:0007669"/>
    <property type="project" value="InterPro"/>
</dbReference>
<dbReference type="Gene3D" id="1.20.58.160">
    <property type="match status" value="1"/>
</dbReference>
<dbReference type="GO" id="GO:0043328">
    <property type="term" value="P:protein transport to vacuole involved in ubiquitin-dependent protein catabolic process via the multivesicular body sorting pathway"/>
    <property type="evidence" value="ECO:0007669"/>
    <property type="project" value="InterPro"/>
</dbReference>
<dbReference type="Pfam" id="PF00790">
    <property type="entry name" value="VHS"/>
    <property type="match status" value="1"/>
</dbReference>
<keyword evidence="5" id="KW-0472">Membrane</keyword>
<feature type="compositionally biased region" description="Low complexity" evidence="6">
    <location>
        <begin position="476"/>
        <end position="518"/>
    </location>
</feature>
<evidence type="ECO:0000256" key="5">
    <source>
        <dbReference type="ARBA" id="ARBA00023136"/>
    </source>
</evidence>
<feature type="domain" description="VHS" evidence="7">
    <location>
        <begin position="19"/>
        <end position="148"/>
    </location>
</feature>
<evidence type="ECO:0000256" key="2">
    <source>
        <dbReference type="ARBA" id="ARBA00007708"/>
    </source>
</evidence>
<dbReference type="Proteomes" id="UP000823749">
    <property type="component" value="Chromosome 5"/>
</dbReference>
<protein>
    <submittedName>
        <fullName evidence="9">Uncharacterized protein</fullName>
    </submittedName>
</protein>
<feature type="compositionally biased region" description="Low complexity" evidence="6">
    <location>
        <begin position="405"/>
        <end position="421"/>
    </location>
</feature>